<dbReference type="AlphaFoldDB" id="D2B6B6"/>
<dbReference type="STRING" id="479432.Sros_0815"/>
<dbReference type="KEGG" id="sro:Sros_0815"/>
<sequence length="40" mass="4104">MARAGDEGIFQIAVLRTVCPGGRAGRGPVTAFRATTARDG</sequence>
<protein>
    <submittedName>
        <fullName evidence="1">Uncharacterized protein</fullName>
    </submittedName>
</protein>
<keyword evidence="2" id="KW-1185">Reference proteome</keyword>
<accession>D2B6B6</accession>
<dbReference type="Proteomes" id="UP000002029">
    <property type="component" value="Chromosome"/>
</dbReference>
<name>D2B6B6_STRRD</name>
<dbReference type="EMBL" id="CP001814">
    <property type="protein sequence ID" value="ACZ83829.1"/>
    <property type="molecule type" value="Genomic_DNA"/>
</dbReference>
<organism evidence="1 2">
    <name type="scientific">Streptosporangium roseum (strain ATCC 12428 / DSM 43021 / JCM 3005 / KCTC 9067 / NCIMB 10171 / NRRL 2505 / NI 9100)</name>
    <dbReference type="NCBI Taxonomy" id="479432"/>
    <lineage>
        <taxon>Bacteria</taxon>
        <taxon>Bacillati</taxon>
        <taxon>Actinomycetota</taxon>
        <taxon>Actinomycetes</taxon>
        <taxon>Streptosporangiales</taxon>
        <taxon>Streptosporangiaceae</taxon>
        <taxon>Streptosporangium</taxon>
    </lineage>
</organism>
<dbReference type="HOGENOM" id="CLU_3297351_0_0_11"/>
<proteinExistence type="predicted"/>
<reference evidence="1 2" key="1">
    <citation type="journal article" date="2010" name="Stand. Genomic Sci.">
        <title>Complete genome sequence of Streptosporangium roseum type strain (NI 9100).</title>
        <authorList>
            <person name="Nolan M."/>
            <person name="Sikorski J."/>
            <person name="Jando M."/>
            <person name="Lucas S."/>
            <person name="Lapidus A."/>
            <person name="Glavina Del Rio T."/>
            <person name="Chen F."/>
            <person name="Tice H."/>
            <person name="Pitluck S."/>
            <person name="Cheng J.F."/>
            <person name="Chertkov O."/>
            <person name="Sims D."/>
            <person name="Meincke L."/>
            <person name="Brettin T."/>
            <person name="Han C."/>
            <person name="Detter J.C."/>
            <person name="Bruce D."/>
            <person name="Goodwin L."/>
            <person name="Land M."/>
            <person name="Hauser L."/>
            <person name="Chang Y.J."/>
            <person name="Jeffries C.D."/>
            <person name="Ivanova N."/>
            <person name="Mavromatis K."/>
            <person name="Mikhailova N."/>
            <person name="Chen A."/>
            <person name="Palaniappan K."/>
            <person name="Chain P."/>
            <person name="Rohde M."/>
            <person name="Goker M."/>
            <person name="Bristow J."/>
            <person name="Eisen J.A."/>
            <person name="Markowitz V."/>
            <person name="Hugenholtz P."/>
            <person name="Kyrpides N.C."/>
            <person name="Klenk H.P."/>
        </authorList>
    </citation>
    <scope>NUCLEOTIDE SEQUENCE [LARGE SCALE GENOMIC DNA]</scope>
    <source>
        <strain evidence="2">ATCC 12428 / DSM 43021 / JCM 3005 / NI 9100</strain>
    </source>
</reference>
<evidence type="ECO:0000313" key="2">
    <source>
        <dbReference type="Proteomes" id="UP000002029"/>
    </source>
</evidence>
<gene>
    <name evidence="1" type="ordered locus">Sros_0815</name>
</gene>
<evidence type="ECO:0000313" key="1">
    <source>
        <dbReference type="EMBL" id="ACZ83829.1"/>
    </source>
</evidence>